<dbReference type="InterPro" id="IPR020846">
    <property type="entry name" value="MFS_dom"/>
</dbReference>
<keyword evidence="5 6" id="KW-0472">Membrane</keyword>
<dbReference type="GO" id="GO:0022857">
    <property type="term" value="F:transmembrane transporter activity"/>
    <property type="evidence" value="ECO:0007669"/>
    <property type="project" value="InterPro"/>
</dbReference>
<evidence type="ECO:0000313" key="8">
    <source>
        <dbReference type="EMBL" id="QDP39863.1"/>
    </source>
</evidence>
<dbReference type="Pfam" id="PF07690">
    <property type="entry name" value="MFS_1"/>
    <property type="match status" value="2"/>
</dbReference>
<feature type="transmembrane region" description="Helical" evidence="6">
    <location>
        <begin position="160"/>
        <end position="182"/>
    </location>
</feature>
<feature type="transmembrane region" description="Helical" evidence="6">
    <location>
        <begin position="307"/>
        <end position="333"/>
    </location>
</feature>
<keyword evidence="4 6" id="KW-1133">Transmembrane helix</keyword>
<protein>
    <submittedName>
        <fullName evidence="8">MFS transporter</fullName>
    </submittedName>
</protein>
<evidence type="ECO:0000256" key="1">
    <source>
        <dbReference type="ARBA" id="ARBA00004651"/>
    </source>
</evidence>
<dbReference type="SUPFAM" id="SSF103473">
    <property type="entry name" value="MFS general substrate transporter"/>
    <property type="match status" value="1"/>
</dbReference>
<feature type="transmembrane region" description="Helical" evidence="6">
    <location>
        <begin position="345"/>
        <end position="364"/>
    </location>
</feature>
<evidence type="ECO:0000256" key="6">
    <source>
        <dbReference type="SAM" id="Phobius"/>
    </source>
</evidence>
<feature type="transmembrane region" description="Helical" evidence="6">
    <location>
        <begin position="12"/>
        <end position="33"/>
    </location>
</feature>
<dbReference type="PANTHER" id="PTHR23506:SF23">
    <property type="entry name" value="GH10249P"/>
    <property type="match status" value="1"/>
</dbReference>
<reference evidence="8 9" key="1">
    <citation type="submission" date="2019-07" db="EMBL/GenBank/DDBJ databases">
        <authorList>
            <person name="Li J."/>
        </authorList>
    </citation>
    <scope>NUCLEOTIDE SEQUENCE [LARGE SCALE GENOMIC DNA]</scope>
    <source>
        <strain evidence="8 9">TKL69</strain>
    </source>
</reference>
<evidence type="ECO:0000256" key="2">
    <source>
        <dbReference type="ARBA" id="ARBA00022448"/>
    </source>
</evidence>
<feature type="transmembrane region" description="Helical" evidence="6">
    <location>
        <begin position="95"/>
        <end position="121"/>
    </location>
</feature>
<feature type="transmembrane region" description="Helical" evidence="6">
    <location>
        <begin position="203"/>
        <end position="227"/>
    </location>
</feature>
<dbReference type="InterPro" id="IPR011701">
    <property type="entry name" value="MFS"/>
</dbReference>
<feature type="transmembrane region" description="Helical" evidence="6">
    <location>
        <begin position="70"/>
        <end position="89"/>
    </location>
</feature>
<dbReference type="AlphaFoldDB" id="A0A516KEM5"/>
<dbReference type="OrthoDB" id="5338069at2"/>
<dbReference type="PROSITE" id="PS50850">
    <property type="entry name" value="MFS"/>
    <property type="match status" value="1"/>
</dbReference>
<dbReference type="Proteomes" id="UP000315215">
    <property type="component" value="Chromosome"/>
</dbReference>
<feature type="transmembrane region" description="Helical" evidence="6">
    <location>
        <begin position="133"/>
        <end position="154"/>
    </location>
</feature>
<dbReference type="InterPro" id="IPR036259">
    <property type="entry name" value="MFS_trans_sf"/>
</dbReference>
<evidence type="ECO:0000259" key="7">
    <source>
        <dbReference type="PROSITE" id="PS50850"/>
    </source>
</evidence>
<accession>A0A516KEM5</accession>
<feature type="domain" description="Major facilitator superfamily (MFS) profile" evidence="7">
    <location>
        <begin position="7"/>
        <end position="396"/>
    </location>
</feature>
<comment type="subcellular location">
    <subcellularLocation>
        <location evidence="1">Cell membrane</location>
        <topology evidence="1">Multi-pass membrane protein</topology>
    </subcellularLocation>
</comment>
<evidence type="ECO:0000313" key="9">
    <source>
        <dbReference type="Proteomes" id="UP000315215"/>
    </source>
</evidence>
<organism evidence="8 9">
    <name type="scientific">Radiobacillus deserti</name>
    <dbReference type="NCBI Taxonomy" id="2594883"/>
    <lineage>
        <taxon>Bacteria</taxon>
        <taxon>Bacillati</taxon>
        <taxon>Bacillota</taxon>
        <taxon>Bacilli</taxon>
        <taxon>Bacillales</taxon>
        <taxon>Bacillaceae</taxon>
        <taxon>Radiobacillus</taxon>
    </lineage>
</organism>
<feature type="transmembrane region" description="Helical" evidence="6">
    <location>
        <begin position="39"/>
        <end position="58"/>
    </location>
</feature>
<dbReference type="PANTHER" id="PTHR23506">
    <property type="entry name" value="GH10249P"/>
    <property type="match status" value="1"/>
</dbReference>
<evidence type="ECO:0000256" key="3">
    <source>
        <dbReference type="ARBA" id="ARBA00022692"/>
    </source>
</evidence>
<keyword evidence="9" id="KW-1185">Reference proteome</keyword>
<proteinExistence type="predicted"/>
<dbReference type="GO" id="GO:0005886">
    <property type="term" value="C:plasma membrane"/>
    <property type="evidence" value="ECO:0007669"/>
    <property type="project" value="UniProtKB-SubCell"/>
</dbReference>
<keyword evidence="2" id="KW-0813">Transport</keyword>
<gene>
    <name evidence="8" type="ORF">FN924_06595</name>
</gene>
<dbReference type="EMBL" id="CP041666">
    <property type="protein sequence ID" value="QDP39863.1"/>
    <property type="molecule type" value="Genomic_DNA"/>
</dbReference>
<dbReference type="RefSeq" id="WP_143892875.1">
    <property type="nucleotide sequence ID" value="NZ_CP041666.1"/>
</dbReference>
<keyword evidence="3 6" id="KW-0812">Transmembrane</keyword>
<dbReference type="InterPro" id="IPR050930">
    <property type="entry name" value="MFS_Vesicular_Transporter"/>
</dbReference>
<evidence type="ECO:0000256" key="5">
    <source>
        <dbReference type="ARBA" id="ARBA00023136"/>
    </source>
</evidence>
<feature type="transmembrane region" description="Helical" evidence="6">
    <location>
        <begin position="239"/>
        <end position="260"/>
    </location>
</feature>
<sequence>MHTAKARVVGVSILTAVAILGDAMLLVVLPIYWEDFGLTAIWQIGVLLSVNRFIRLPVNPLVGLFYSRFSLRSGMLIAMILATGTTAAYGLFPDFLILVLARVVWGIAWSLLRLGGFLTIIEVGSDRNRGQLVGLYNGLWGIGGLIGMLAGGFLVDQTSIQFVTTVFVICGLLGTPFVWYLVPQVSRTKKEAVNKKHEKWRTPFVSMVLLTGFMMGTTIFGLFSATLSTLVEHTYENAWTVWIWTIGAASIAGFMQAIRWGWGPFLSPLIGRKLDKANSPVLWLILTILSTGTMFVLLSNISSVGWLLGYLLVFQLLSNVFVVAADTFATNVAAKTNGVKMMTSYTVIVDVGAAVGPLFSYLLLELVGVTIVYLIAGCSLMVFAAIWLTFLWRKEEL</sequence>
<feature type="transmembrane region" description="Helical" evidence="6">
    <location>
        <begin position="281"/>
        <end position="301"/>
    </location>
</feature>
<dbReference type="Gene3D" id="1.20.1250.20">
    <property type="entry name" value="MFS general substrate transporter like domains"/>
    <property type="match status" value="1"/>
</dbReference>
<feature type="transmembrane region" description="Helical" evidence="6">
    <location>
        <begin position="370"/>
        <end position="392"/>
    </location>
</feature>
<evidence type="ECO:0000256" key="4">
    <source>
        <dbReference type="ARBA" id="ARBA00022989"/>
    </source>
</evidence>
<name>A0A516KEM5_9BACI</name>
<dbReference type="KEGG" id="aqt:FN924_06595"/>